<accession>A0ABR3J8A2</accession>
<organism evidence="2 3">
    <name type="scientific">Hohenbuehelia grisea</name>
    <dbReference type="NCBI Taxonomy" id="104357"/>
    <lineage>
        <taxon>Eukaryota</taxon>
        <taxon>Fungi</taxon>
        <taxon>Dikarya</taxon>
        <taxon>Basidiomycota</taxon>
        <taxon>Agaricomycotina</taxon>
        <taxon>Agaricomycetes</taxon>
        <taxon>Agaricomycetidae</taxon>
        <taxon>Agaricales</taxon>
        <taxon>Pleurotineae</taxon>
        <taxon>Pleurotaceae</taxon>
        <taxon>Hohenbuehelia</taxon>
    </lineage>
</organism>
<feature type="compositionally biased region" description="Basic and acidic residues" evidence="1">
    <location>
        <begin position="110"/>
        <end position="121"/>
    </location>
</feature>
<gene>
    <name evidence="2" type="ORF">HGRIS_008545</name>
</gene>
<reference evidence="3" key="1">
    <citation type="submission" date="2024-06" db="EMBL/GenBank/DDBJ databases">
        <title>Multi-omics analyses provide insights into the biosynthesis of the anticancer antibiotic pleurotin in Hohenbuehelia grisea.</title>
        <authorList>
            <person name="Weaver J.A."/>
            <person name="Alberti F."/>
        </authorList>
    </citation>
    <scope>NUCLEOTIDE SEQUENCE [LARGE SCALE GENOMIC DNA]</scope>
    <source>
        <strain evidence="3">T-177</strain>
    </source>
</reference>
<dbReference type="EMBL" id="JASNQZ010000011">
    <property type="protein sequence ID" value="KAL0951888.1"/>
    <property type="molecule type" value="Genomic_DNA"/>
</dbReference>
<evidence type="ECO:0000313" key="3">
    <source>
        <dbReference type="Proteomes" id="UP001556367"/>
    </source>
</evidence>
<evidence type="ECO:0000256" key="1">
    <source>
        <dbReference type="SAM" id="MobiDB-lite"/>
    </source>
</evidence>
<sequence length="121" mass="12494">MSTPSRDAPADAQTNSTLSNGDSNPTSQPPQPPDASLEADIAQLTLLLSQDPPDDDTNIAELLARLESANGMAQGVESKLDGIIGNLDQLLSTLEAQSGSESPDAPESSNESKDSSEGKES</sequence>
<feature type="region of interest" description="Disordered" evidence="1">
    <location>
        <begin position="1"/>
        <end position="36"/>
    </location>
</feature>
<name>A0ABR3J8A2_9AGAR</name>
<keyword evidence="3" id="KW-1185">Reference proteome</keyword>
<proteinExistence type="predicted"/>
<feature type="compositionally biased region" description="Polar residues" evidence="1">
    <location>
        <begin position="12"/>
        <end position="26"/>
    </location>
</feature>
<protein>
    <submittedName>
        <fullName evidence="2">Uncharacterized protein</fullName>
    </submittedName>
</protein>
<dbReference type="Proteomes" id="UP001556367">
    <property type="component" value="Unassembled WGS sequence"/>
</dbReference>
<feature type="region of interest" description="Disordered" evidence="1">
    <location>
        <begin position="94"/>
        <end position="121"/>
    </location>
</feature>
<comment type="caution">
    <text evidence="2">The sequence shown here is derived from an EMBL/GenBank/DDBJ whole genome shotgun (WGS) entry which is preliminary data.</text>
</comment>
<evidence type="ECO:0000313" key="2">
    <source>
        <dbReference type="EMBL" id="KAL0951888.1"/>
    </source>
</evidence>